<name>A0ABX0GKZ4_9GAMM</name>
<sequence length="108" mass="12720">MPGNEGYAFIAGHYLLVRHSLDDKQERAYLCVYALREEVSLNTLVVVVYYRFNQSGLTLWDLQWLAQSRLFPRNQPFPDMLHSPPSFKVQTHYWVRISQACNRRSNSL</sequence>
<organism evidence="1 2">
    <name type="scientific">Photorhabdus tasmaniensis</name>
    <dbReference type="NCBI Taxonomy" id="1004159"/>
    <lineage>
        <taxon>Bacteria</taxon>
        <taxon>Pseudomonadati</taxon>
        <taxon>Pseudomonadota</taxon>
        <taxon>Gammaproteobacteria</taxon>
        <taxon>Enterobacterales</taxon>
        <taxon>Morganellaceae</taxon>
        <taxon>Photorhabdus</taxon>
    </lineage>
</organism>
<proteinExistence type="predicted"/>
<accession>A0ABX0GKZ4</accession>
<gene>
    <name evidence="1" type="ORF">C5471_14860</name>
</gene>
<evidence type="ECO:0000313" key="1">
    <source>
        <dbReference type="EMBL" id="NHB88913.1"/>
    </source>
</evidence>
<dbReference type="Proteomes" id="UP000697802">
    <property type="component" value="Unassembled WGS sequence"/>
</dbReference>
<dbReference type="EMBL" id="PUJU01000031">
    <property type="protein sequence ID" value="NHB88913.1"/>
    <property type="molecule type" value="Genomic_DNA"/>
</dbReference>
<keyword evidence="2" id="KW-1185">Reference proteome</keyword>
<protein>
    <submittedName>
        <fullName evidence="1">Uncharacterized protein</fullName>
    </submittedName>
</protein>
<comment type="caution">
    <text evidence="1">The sequence shown here is derived from an EMBL/GenBank/DDBJ whole genome shotgun (WGS) entry which is preliminary data.</text>
</comment>
<evidence type="ECO:0000313" key="2">
    <source>
        <dbReference type="Proteomes" id="UP000697802"/>
    </source>
</evidence>
<reference evidence="1 2" key="1">
    <citation type="submission" date="2018-02" db="EMBL/GenBank/DDBJ databases">
        <authorList>
            <person name="Machado R.A."/>
        </authorList>
    </citation>
    <scope>NUCLEOTIDE SEQUENCE [LARGE SCALE GENOMIC DNA]</scope>
    <source>
        <strain evidence="1 2">T327</strain>
    </source>
</reference>